<evidence type="ECO:0000259" key="1">
    <source>
        <dbReference type="Pfam" id="PF14706"/>
    </source>
</evidence>
<dbReference type="Gene3D" id="1.10.246.40">
    <property type="entry name" value="Tn5 transposase, domain 1"/>
    <property type="match status" value="1"/>
</dbReference>
<name>A0A2T0ICE2_PSEFL</name>
<proteinExistence type="predicted"/>
<dbReference type="SUPFAM" id="SSF53098">
    <property type="entry name" value="Ribonuclease H-like"/>
    <property type="match status" value="1"/>
</dbReference>
<dbReference type="InterPro" id="IPR014735">
    <property type="entry name" value="Transposase_Tn5-like_N"/>
</dbReference>
<evidence type="ECO:0000313" key="2">
    <source>
        <dbReference type="EMBL" id="PRW92986.1"/>
    </source>
</evidence>
<accession>A0A2T0ICE2</accession>
<dbReference type="Pfam" id="PF14706">
    <property type="entry name" value="Tnp_DNA_bind"/>
    <property type="match status" value="1"/>
</dbReference>
<dbReference type="AlphaFoldDB" id="A0A2T0ICE2"/>
<comment type="caution">
    <text evidence="2">The sequence shown here is derived from an EMBL/GenBank/DDBJ whole genome shotgun (WGS) entry which is preliminary data.</text>
</comment>
<dbReference type="InterPro" id="IPR038215">
    <property type="entry name" value="TN5-like_N_sf"/>
</dbReference>
<evidence type="ECO:0000313" key="3">
    <source>
        <dbReference type="Proteomes" id="UP000239731"/>
    </source>
</evidence>
<reference evidence="2 3" key="1">
    <citation type="submission" date="2018-03" db="EMBL/GenBank/DDBJ databases">
        <title>Blue discolouration in mozzarella cheese caused by Pseudomonas fluorescens.</title>
        <authorList>
            <person name="Chiesa F."/>
            <person name="Dalmasso A."/>
            <person name="Lomonaco S."/>
        </authorList>
    </citation>
    <scope>NUCLEOTIDE SEQUENCE [LARGE SCALE GENOMIC DNA]</scope>
    <source>
        <strain evidence="2 3">11293</strain>
    </source>
</reference>
<dbReference type="EMBL" id="PVUH01000006">
    <property type="protein sequence ID" value="PRW92986.1"/>
    <property type="molecule type" value="Genomic_DNA"/>
</dbReference>
<dbReference type="Proteomes" id="UP000239731">
    <property type="component" value="Unassembled WGS sequence"/>
</dbReference>
<dbReference type="InterPro" id="IPR012337">
    <property type="entry name" value="RNaseH-like_sf"/>
</dbReference>
<protein>
    <recommendedName>
        <fullName evidence="1">Transposase Tn5-like N-terminal domain-containing protein</fullName>
    </recommendedName>
</protein>
<feature type="domain" description="Transposase Tn5-like N-terminal" evidence="1">
    <location>
        <begin position="2"/>
        <end position="30"/>
    </location>
</feature>
<gene>
    <name evidence="2" type="ORF">C7A10_10880</name>
</gene>
<sequence>MADHPSSSIPAACRRLAETMAAYRFLDDEKSCSKKCFSPIRTRLLRECKAVPWCC</sequence>
<organism evidence="2 3">
    <name type="scientific">Pseudomonas fluorescens</name>
    <dbReference type="NCBI Taxonomy" id="294"/>
    <lineage>
        <taxon>Bacteria</taxon>
        <taxon>Pseudomonadati</taxon>
        <taxon>Pseudomonadota</taxon>
        <taxon>Gammaproteobacteria</taxon>
        <taxon>Pseudomonadales</taxon>
        <taxon>Pseudomonadaceae</taxon>
        <taxon>Pseudomonas</taxon>
    </lineage>
</organism>